<dbReference type="AlphaFoldDB" id="D2RY40"/>
<feature type="region of interest" description="Disordered" evidence="1">
    <location>
        <begin position="1"/>
        <end position="59"/>
    </location>
</feature>
<evidence type="ECO:0000256" key="2">
    <source>
        <dbReference type="SAM" id="Phobius"/>
    </source>
</evidence>
<feature type="domain" description="SPW repeat-containing integral membrane" evidence="3">
    <location>
        <begin position="73"/>
        <end position="174"/>
    </location>
</feature>
<evidence type="ECO:0000256" key="1">
    <source>
        <dbReference type="SAM" id="MobiDB-lite"/>
    </source>
</evidence>
<evidence type="ECO:0000259" key="3">
    <source>
        <dbReference type="Pfam" id="PF03779"/>
    </source>
</evidence>
<dbReference type="Pfam" id="PF03779">
    <property type="entry name" value="SPW"/>
    <property type="match status" value="1"/>
</dbReference>
<feature type="compositionally biased region" description="Basic and acidic residues" evidence="1">
    <location>
        <begin position="44"/>
        <end position="59"/>
    </location>
</feature>
<dbReference type="eggNOG" id="arCOG09123">
    <property type="taxonomic scope" value="Archaea"/>
</dbReference>
<feature type="compositionally biased region" description="Basic and acidic residues" evidence="1">
    <location>
        <begin position="9"/>
        <end position="34"/>
    </location>
</feature>
<dbReference type="Proteomes" id="UP000001903">
    <property type="component" value="Chromosome"/>
</dbReference>
<organism evidence="4 5">
    <name type="scientific">Haloterrigena turkmenica (strain ATCC 51198 / DSM 5511 / JCM 9101 / NCIMB 13204 / VKM B-1734 / 4k)</name>
    <name type="common">Halococcus turkmenicus</name>
    <dbReference type="NCBI Taxonomy" id="543526"/>
    <lineage>
        <taxon>Archaea</taxon>
        <taxon>Methanobacteriati</taxon>
        <taxon>Methanobacteriota</taxon>
        <taxon>Stenosarchaea group</taxon>
        <taxon>Halobacteria</taxon>
        <taxon>Halobacteriales</taxon>
        <taxon>Natrialbaceae</taxon>
        <taxon>Haloterrigena</taxon>
    </lineage>
</organism>
<proteinExistence type="predicted"/>
<evidence type="ECO:0000313" key="4">
    <source>
        <dbReference type="EMBL" id="ADB61786.1"/>
    </source>
</evidence>
<sequence length="194" mass="20512">MTDMSNSNDDDRDRDRPDGVEGGADRDEGMRSPSDDVDSGTGVGDRDDPGRDRRDETTRIASEERRRKISVISVIVAVIGAWVALSVVVLYDVSSAAFWNNVLVGGVVFAAGVYNYYRLANDIPLSVGVSGLVALLGIWLIVAPALLGMSAGLGLSESPFWSTLASGLLIAALAGYNAYDAREARSVATDSARA</sequence>
<feature type="transmembrane region" description="Helical" evidence="2">
    <location>
        <begin position="69"/>
        <end position="91"/>
    </location>
</feature>
<evidence type="ECO:0000313" key="5">
    <source>
        <dbReference type="Proteomes" id="UP000001903"/>
    </source>
</evidence>
<accession>D2RY40</accession>
<feature type="transmembrane region" description="Helical" evidence="2">
    <location>
        <begin position="129"/>
        <end position="147"/>
    </location>
</feature>
<gene>
    <name evidence="4" type="ordered locus">Htur_2917</name>
</gene>
<keyword evidence="2" id="KW-0472">Membrane</keyword>
<name>D2RY40_HALTV</name>
<dbReference type="InterPro" id="IPR005530">
    <property type="entry name" value="SPW"/>
</dbReference>
<dbReference type="HOGENOM" id="CLU_1465135_0_0_2"/>
<keyword evidence="2" id="KW-1133">Transmembrane helix</keyword>
<dbReference type="KEGG" id="htu:Htur_2917"/>
<keyword evidence="2" id="KW-0812">Transmembrane</keyword>
<reference evidence="4 5" key="1">
    <citation type="journal article" date="2010" name="Stand. Genomic Sci.">
        <title>Complete genome sequence of Haloterrigena turkmenica type strain (4k).</title>
        <authorList>
            <person name="Saunders E."/>
            <person name="Tindall B.J."/>
            <person name="Fahnrich R."/>
            <person name="Lapidus A."/>
            <person name="Copeland A."/>
            <person name="Del Rio T.G."/>
            <person name="Lucas S."/>
            <person name="Chen F."/>
            <person name="Tice H."/>
            <person name="Cheng J.F."/>
            <person name="Han C."/>
            <person name="Detter J.C."/>
            <person name="Bruce D."/>
            <person name="Goodwin L."/>
            <person name="Chain P."/>
            <person name="Pitluck S."/>
            <person name="Pati A."/>
            <person name="Ivanova N."/>
            <person name="Mavromatis K."/>
            <person name="Chen A."/>
            <person name="Palaniappan K."/>
            <person name="Land M."/>
            <person name="Hauser L."/>
            <person name="Chang Y.J."/>
            <person name="Jeffries C.D."/>
            <person name="Brettin T."/>
            <person name="Rohde M."/>
            <person name="Goker M."/>
            <person name="Bristow J."/>
            <person name="Eisen J.A."/>
            <person name="Markowitz V."/>
            <person name="Hugenholtz P."/>
            <person name="Klenk H.P."/>
            <person name="Kyrpides N.C."/>
        </authorList>
    </citation>
    <scope>NUCLEOTIDE SEQUENCE [LARGE SCALE GENOMIC DNA]</scope>
    <source>
        <strain evidence="5">ATCC 51198 / DSM 5511 / JCM 9101 / NCIMB 13204 / VKM B-1734 / 4k</strain>
    </source>
</reference>
<dbReference type="EMBL" id="CP001860">
    <property type="protein sequence ID" value="ADB61786.1"/>
    <property type="molecule type" value="Genomic_DNA"/>
</dbReference>
<feature type="transmembrane region" description="Helical" evidence="2">
    <location>
        <begin position="97"/>
        <end position="117"/>
    </location>
</feature>
<feature type="transmembrane region" description="Helical" evidence="2">
    <location>
        <begin position="159"/>
        <end position="179"/>
    </location>
</feature>
<protein>
    <recommendedName>
        <fullName evidence="3">SPW repeat-containing integral membrane domain-containing protein</fullName>
    </recommendedName>
</protein>
<keyword evidence="5" id="KW-1185">Reference proteome</keyword>